<evidence type="ECO:0000313" key="2">
    <source>
        <dbReference type="Proteomes" id="UP000824469"/>
    </source>
</evidence>
<sequence length="73" mass="8338">GYNKHIIHQEFDVGDLVLKENQKNTIKDREKKGKFEANWLGPYVVIAKYGSGAYKLAYSDGEELPEPMNAMHL</sequence>
<dbReference type="EMBL" id="JAHRHJ020003291">
    <property type="protein sequence ID" value="KAH9292039.1"/>
    <property type="molecule type" value="Genomic_DNA"/>
</dbReference>
<protein>
    <submittedName>
        <fullName evidence="1">Uncharacterized protein</fullName>
    </submittedName>
</protein>
<name>A0AA38C7P5_TAXCH</name>
<reference evidence="1 2" key="1">
    <citation type="journal article" date="2021" name="Nat. Plants">
        <title>The Taxus genome provides insights into paclitaxel biosynthesis.</title>
        <authorList>
            <person name="Xiong X."/>
            <person name="Gou J."/>
            <person name="Liao Q."/>
            <person name="Li Y."/>
            <person name="Zhou Q."/>
            <person name="Bi G."/>
            <person name="Li C."/>
            <person name="Du R."/>
            <person name="Wang X."/>
            <person name="Sun T."/>
            <person name="Guo L."/>
            <person name="Liang H."/>
            <person name="Lu P."/>
            <person name="Wu Y."/>
            <person name="Zhang Z."/>
            <person name="Ro D.K."/>
            <person name="Shang Y."/>
            <person name="Huang S."/>
            <person name="Yan J."/>
        </authorList>
    </citation>
    <scope>NUCLEOTIDE SEQUENCE [LARGE SCALE GENOMIC DNA]</scope>
    <source>
        <strain evidence="1">Ta-2019</strain>
    </source>
</reference>
<feature type="non-terminal residue" evidence="1">
    <location>
        <position position="1"/>
    </location>
</feature>
<dbReference type="AlphaFoldDB" id="A0AA38C7P5"/>
<gene>
    <name evidence="1" type="ORF">KI387_042773</name>
</gene>
<keyword evidence="2" id="KW-1185">Reference proteome</keyword>
<proteinExistence type="predicted"/>
<feature type="non-terminal residue" evidence="1">
    <location>
        <position position="73"/>
    </location>
</feature>
<evidence type="ECO:0000313" key="1">
    <source>
        <dbReference type="EMBL" id="KAH9292039.1"/>
    </source>
</evidence>
<organism evidence="1 2">
    <name type="scientific">Taxus chinensis</name>
    <name type="common">Chinese yew</name>
    <name type="synonym">Taxus wallichiana var. chinensis</name>
    <dbReference type="NCBI Taxonomy" id="29808"/>
    <lineage>
        <taxon>Eukaryota</taxon>
        <taxon>Viridiplantae</taxon>
        <taxon>Streptophyta</taxon>
        <taxon>Embryophyta</taxon>
        <taxon>Tracheophyta</taxon>
        <taxon>Spermatophyta</taxon>
        <taxon>Pinopsida</taxon>
        <taxon>Pinidae</taxon>
        <taxon>Conifers II</taxon>
        <taxon>Cupressales</taxon>
        <taxon>Taxaceae</taxon>
        <taxon>Taxus</taxon>
    </lineage>
</organism>
<comment type="caution">
    <text evidence="1">The sequence shown here is derived from an EMBL/GenBank/DDBJ whole genome shotgun (WGS) entry which is preliminary data.</text>
</comment>
<accession>A0AA38C7P5</accession>
<dbReference type="Proteomes" id="UP000824469">
    <property type="component" value="Unassembled WGS sequence"/>
</dbReference>